<evidence type="ECO:0000313" key="11">
    <source>
        <dbReference type="Proteomes" id="UP000612362"/>
    </source>
</evidence>
<accession>A0A8J3MU24</accession>
<dbReference type="NCBIfam" id="TIGR01879">
    <property type="entry name" value="hydantase"/>
    <property type="match status" value="1"/>
</dbReference>
<dbReference type="InterPro" id="IPR002933">
    <property type="entry name" value="Peptidase_M20"/>
</dbReference>
<dbReference type="SUPFAM" id="SSF55031">
    <property type="entry name" value="Bacterial exopeptidase dimerisation domain"/>
    <property type="match status" value="1"/>
</dbReference>
<evidence type="ECO:0000256" key="7">
    <source>
        <dbReference type="PIRSR" id="PIRSR001235-1"/>
    </source>
</evidence>
<proteinExistence type="inferred from homology"/>
<dbReference type="EMBL" id="BNJF01000002">
    <property type="protein sequence ID" value="GHO46511.1"/>
    <property type="molecule type" value="Genomic_DNA"/>
</dbReference>
<dbReference type="PANTHER" id="PTHR32494">
    <property type="entry name" value="ALLANTOATE DEIMINASE-RELATED"/>
    <property type="match status" value="1"/>
</dbReference>
<dbReference type="RefSeq" id="WP_220195885.1">
    <property type="nucleotide sequence ID" value="NZ_BNJF01000002.1"/>
</dbReference>
<feature type="binding site" evidence="8">
    <location>
        <position position="222"/>
    </location>
    <ligand>
        <name>allantoate</name>
        <dbReference type="ChEBI" id="CHEBI:17536"/>
    </ligand>
</feature>
<dbReference type="NCBIfam" id="NF006775">
    <property type="entry name" value="PRK09290.2-5"/>
    <property type="match status" value="1"/>
</dbReference>
<feature type="binding site" evidence="7">
    <location>
        <position position="388"/>
    </location>
    <ligand>
        <name>Zn(2+)</name>
        <dbReference type="ChEBI" id="CHEBI:29105"/>
        <label>2</label>
    </ligand>
</feature>
<evidence type="ECO:0000256" key="3">
    <source>
        <dbReference type="ARBA" id="ARBA00011738"/>
    </source>
</evidence>
<evidence type="ECO:0000256" key="6">
    <source>
        <dbReference type="ARBA" id="ARBA00023211"/>
    </source>
</evidence>
<dbReference type="InterPro" id="IPR036264">
    <property type="entry name" value="Bact_exopeptidase_dim_dom"/>
</dbReference>
<feature type="domain" description="Peptidase M20 dimerisation" evidence="9">
    <location>
        <begin position="225"/>
        <end position="315"/>
    </location>
</feature>
<organism evidence="10 11">
    <name type="scientific">Ktedonospora formicarum</name>
    <dbReference type="NCBI Taxonomy" id="2778364"/>
    <lineage>
        <taxon>Bacteria</taxon>
        <taxon>Bacillati</taxon>
        <taxon>Chloroflexota</taxon>
        <taxon>Ktedonobacteria</taxon>
        <taxon>Ktedonobacterales</taxon>
        <taxon>Ktedonobacteraceae</taxon>
        <taxon>Ktedonospora</taxon>
    </lineage>
</organism>
<evidence type="ECO:0000256" key="1">
    <source>
        <dbReference type="ARBA" id="ARBA00001936"/>
    </source>
</evidence>
<keyword evidence="11" id="KW-1185">Reference proteome</keyword>
<sequence length="422" mass="46028">METRQTYASAARTIIDRCELLATFSEIPGQITRRFATQPMRQMHEVISNWLRAAGMVVEVDAIGNLIGRYEANKPNAKTLLLGSHLDSVRDAGKYDGLLGVMVALSCLERLHQSNIRLPFAIELLGFADEEGLRYQSVYMGSKAITGAFAPDQLTLQDEDGITIAEALRAFGCNPDPTNFSVSRWSPRELLGYCEVHIEQGPILEERDMPLAVVNSIVGQQRLLFQFHGEQGHAGTLPMNLRHDALCAASEFILAVEQLAGSVEGLVATVGQLEVQPGASNVVPGQVQLSLDIRHEDNTRRAKCASQLHVVAKNICARRGIALNCQLVQDSPTVFCAQNLVQRWQEALIAEGYPAPLLASGAGHDAVVISTLTEMSMLFVRCTGGISHHPSEAVREEDVEAAVAALERFLLLTAKEVEIEPV</sequence>
<gene>
    <name evidence="10" type="ORF">KSX_46740</name>
</gene>
<dbReference type="PANTHER" id="PTHR32494:SF19">
    <property type="entry name" value="ALLANTOATE DEIMINASE-RELATED"/>
    <property type="match status" value="1"/>
</dbReference>
<keyword evidence="4 7" id="KW-0479">Metal-binding</keyword>
<evidence type="ECO:0000256" key="5">
    <source>
        <dbReference type="ARBA" id="ARBA00022801"/>
    </source>
</evidence>
<reference evidence="10" key="1">
    <citation type="submission" date="2020-10" db="EMBL/GenBank/DDBJ databases">
        <title>Taxonomic study of unclassified bacteria belonging to the class Ktedonobacteria.</title>
        <authorList>
            <person name="Yabe S."/>
            <person name="Wang C.M."/>
            <person name="Zheng Y."/>
            <person name="Sakai Y."/>
            <person name="Cavaletti L."/>
            <person name="Monciardini P."/>
            <person name="Donadio S."/>
        </authorList>
    </citation>
    <scope>NUCLEOTIDE SEQUENCE</scope>
    <source>
        <strain evidence="10">SOSP1-1</strain>
    </source>
</reference>
<dbReference type="InterPro" id="IPR011650">
    <property type="entry name" value="Peptidase_M20_dimer"/>
</dbReference>
<dbReference type="Gene3D" id="3.40.630.10">
    <property type="entry name" value="Zn peptidases"/>
    <property type="match status" value="1"/>
</dbReference>
<dbReference type="SUPFAM" id="SSF53187">
    <property type="entry name" value="Zn-dependent exopeptidases"/>
    <property type="match status" value="1"/>
</dbReference>
<name>A0A8J3MU24_9CHLR</name>
<dbReference type="GO" id="GO:0046872">
    <property type="term" value="F:metal ion binding"/>
    <property type="evidence" value="ECO:0007669"/>
    <property type="project" value="UniProtKB-KW"/>
</dbReference>
<feature type="binding site" evidence="7">
    <location>
        <position position="131"/>
    </location>
    <ligand>
        <name>Zn(2+)</name>
        <dbReference type="ChEBI" id="CHEBI:29105"/>
        <label>2</label>
    </ligand>
</feature>
<keyword evidence="6" id="KW-0464">Manganese</keyword>
<comment type="similarity">
    <text evidence="2">Belongs to the peptidase M20 family.</text>
</comment>
<dbReference type="PIRSF" id="PIRSF001235">
    <property type="entry name" value="Amidase_carbamoylase"/>
    <property type="match status" value="1"/>
</dbReference>
<feature type="binding site" evidence="7">
    <location>
        <position position="96"/>
    </location>
    <ligand>
        <name>Zn(2+)</name>
        <dbReference type="ChEBI" id="CHEBI:29105"/>
        <label>1</label>
    </ligand>
</feature>
<evidence type="ECO:0000313" key="10">
    <source>
        <dbReference type="EMBL" id="GHO46511.1"/>
    </source>
</evidence>
<dbReference type="InterPro" id="IPR010158">
    <property type="entry name" value="Amidase_Cbmase"/>
</dbReference>
<feature type="binding site" evidence="8">
    <location>
        <position position="294"/>
    </location>
    <ligand>
        <name>allantoate</name>
        <dbReference type="ChEBI" id="CHEBI:17536"/>
    </ligand>
</feature>
<comment type="subunit">
    <text evidence="3">Homodimer.</text>
</comment>
<keyword evidence="7" id="KW-0862">Zinc</keyword>
<comment type="caution">
    <text evidence="10">The sequence shown here is derived from an EMBL/GenBank/DDBJ whole genome shotgun (WGS) entry which is preliminary data.</text>
</comment>
<feature type="binding site" evidence="8">
    <location>
        <position position="281"/>
    </location>
    <ligand>
        <name>allantoate</name>
        <dbReference type="ChEBI" id="CHEBI:17536"/>
    </ligand>
</feature>
<protein>
    <submittedName>
        <fullName evidence="10">Zn-dependent hydrolase</fullName>
    </submittedName>
</protein>
<feature type="binding site" evidence="7">
    <location>
        <position position="96"/>
    </location>
    <ligand>
        <name>Zn(2+)</name>
        <dbReference type="ChEBI" id="CHEBI:29105"/>
        <label>2</label>
    </ligand>
</feature>
<feature type="binding site" evidence="7">
    <location>
        <position position="85"/>
    </location>
    <ligand>
        <name>Zn(2+)</name>
        <dbReference type="ChEBI" id="CHEBI:29105"/>
        <label>1</label>
    </ligand>
</feature>
<evidence type="ECO:0000256" key="2">
    <source>
        <dbReference type="ARBA" id="ARBA00006153"/>
    </source>
</evidence>
<dbReference type="AlphaFoldDB" id="A0A8J3MU24"/>
<dbReference type="Gene3D" id="3.30.70.360">
    <property type="match status" value="1"/>
</dbReference>
<comment type="cofactor">
    <cofactor evidence="7">
        <name>Zn(2+)</name>
        <dbReference type="ChEBI" id="CHEBI:29105"/>
    </cofactor>
    <text evidence="7">Binds 2 Zn(2+) ions per subunit.</text>
</comment>
<dbReference type="Pfam" id="PF07687">
    <property type="entry name" value="M20_dimer"/>
    <property type="match status" value="1"/>
</dbReference>
<dbReference type="Proteomes" id="UP000612362">
    <property type="component" value="Unassembled WGS sequence"/>
</dbReference>
<dbReference type="Pfam" id="PF01546">
    <property type="entry name" value="Peptidase_M20"/>
    <property type="match status" value="1"/>
</dbReference>
<dbReference type="CDD" id="cd03884">
    <property type="entry name" value="M20_bAS"/>
    <property type="match status" value="1"/>
</dbReference>
<feature type="binding site" evidence="7">
    <location>
        <position position="197"/>
    </location>
    <ligand>
        <name>Zn(2+)</name>
        <dbReference type="ChEBI" id="CHEBI:29105"/>
        <label>1</label>
    </ligand>
</feature>
<comment type="cofactor">
    <cofactor evidence="1">
        <name>Mn(2+)</name>
        <dbReference type="ChEBI" id="CHEBI:29035"/>
    </cofactor>
</comment>
<evidence type="ECO:0000256" key="4">
    <source>
        <dbReference type="ARBA" id="ARBA00022723"/>
    </source>
</evidence>
<keyword evidence="5 10" id="KW-0378">Hydrolase</keyword>
<evidence type="ECO:0000256" key="8">
    <source>
        <dbReference type="PIRSR" id="PIRSR001235-2"/>
    </source>
</evidence>
<dbReference type="GO" id="GO:0016813">
    <property type="term" value="F:hydrolase activity, acting on carbon-nitrogen (but not peptide) bonds, in linear amidines"/>
    <property type="evidence" value="ECO:0007669"/>
    <property type="project" value="InterPro"/>
</dbReference>
<evidence type="ECO:0000259" key="9">
    <source>
        <dbReference type="Pfam" id="PF07687"/>
    </source>
</evidence>